<dbReference type="Pfam" id="PF00201">
    <property type="entry name" value="UDPGT"/>
    <property type="match status" value="1"/>
</dbReference>
<dbReference type="PANTHER" id="PTHR48043:SF114">
    <property type="entry name" value="IP04436P-RELATED"/>
    <property type="match status" value="1"/>
</dbReference>
<evidence type="ECO:0000256" key="1">
    <source>
        <dbReference type="ARBA" id="ARBA00009995"/>
    </source>
</evidence>
<name>A0A1A9UPN9_GLOAU</name>
<keyword evidence="6" id="KW-1185">Reference proteome</keyword>
<sequence>MQINVCVWLVIQQITALCGAKRILGVFPHFGYSHFKVYYPLLHALAERGHNVTVITYIHSPNSPEFYEEWLLKGEQVKETISLSDAWPTRSWRALFNEYLSLHKEGQSSCKKLYESGFVERALDQHLIQPYDLVITEYFNSDCQLVLPYLMNLPIVGFTSCLLMPWYYERLLMPDTPSYIQSEFIGYPEPLKWYHRIENFLQAKILPLLYRFYTNHCDNVLINSYFKWLYPDVNSIAKRQTRIVFGNQHYSLMGIRPSTQQFIEVGGIHINESSINDRELPKDIKTFLENTAEDVLFISWGSMIKFSTMPNDAVKSIVATLLQFDVKVIWKWENDKIPTTSEKFLFVKWAPQLQLLCHPKIKYFWGHGGLLGITEALYCGKPMLITPIYGDHFVNSYAVENRKIGYVVDYFDLPFSQYSLYVVLKNLTQSGYEHRAKELSEMFRHRENKPIDTAVWWVEHLLKYKSTSETLHSHAVELNWFVFNSLDAIMVTTPIVVSEVTDENWDNIRAKVTETINCFDSKGNTFANSAVVTMSTRRGTGLLAKKL</sequence>
<dbReference type="VEuPathDB" id="VectorBase:GAUT011337"/>
<dbReference type="STRING" id="7395.A0A1A9UPN9"/>
<dbReference type="AlphaFoldDB" id="A0A1A9UPN9"/>
<dbReference type="Gene3D" id="3.40.50.2000">
    <property type="entry name" value="Glycogen Phosphorylase B"/>
    <property type="match status" value="2"/>
</dbReference>
<dbReference type="EnsemblMetazoa" id="GAUT043968-RA">
    <property type="protein sequence ID" value="GAUT043968-PA"/>
    <property type="gene ID" value="GAUT043968"/>
</dbReference>
<evidence type="ECO:0008006" key="7">
    <source>
        <dbReference type="Google" id="ProtNLM"/>
    </source>
</evidence>
<keyword evidence="3" id="KW-0808">Transferase</keyword>
<dbReference type="CDD" id="cd03784">
    <property type="entry name" value="GT1_Gtf-like"/>
    <property type="match status" value="1"/>
</dbReference>
<feature type="chain" id="PRO_5014535439" description="UDP-glycosyltransferases domain-containing protein" evidence="4">
    <location>
        <begin position="21"/>
        <end position="547"/>
    </location>
</feature>
<dbReference type="InterPro" id="IPR050271">
    <property type="entry name" value="UDP-glycosyltransferase"/>
</dbReference>
<keyword evidence="4" id="KW-0732">Signal</keyword>
<dbReference type="Proteomes" id="UP000078200">
    <property type="component" value="Unassembled WGS sequence"/>
</dbReference>
<dbReference type="FunFam" id="3.40.50.2000:FF:000050">
    <property type="entry name" value="UDP-glucuronosyltransferase"/>
    <property type="match status" value="1"/>
</dbReference>
<evidence type="ECO:0000256" key="4">
    <source>
        <dbReference type="SAM" id="SignalP"/>
    </source>
</evidence>
<evidence type="ECO:0000313" key="5">
    <source>
        <dbReference type="EnsemblMetazoa" id="GAUT043968-PA"/>
    </source>
</evidence>
<organism evidence="5 6">
    <name type="scientific">Glossina austeni</name>
    <name type="common">Savannah tsetse fly</name>
    <dbReference type="NCBI Taxonomy" id="7395"/>
    <lineage>
        <taxon>Eukaryota</taxon>
        <taxon>Metazoa</taxon>
        <taxon>Ecdysozoa</taxon>
        <taxon>Arthropoda</taxon>
        <taxon>Hexapoda</taxon>
        <taxon>Insecta</taxon>
        <taxon>Pterygota</taxon>
        <taxon>Neoptera</taxon>
        <taxon>Endopterygota</taxon>
        <taxon>Diptera</taxon>
        <taxon>Brachycera</taxon>
        <taxon>Muscomorpha</taxon>
        <taxon>Hippoboscoidea</taxon>
        <taxon>Glossinidae</taxon>
        <taxon>Glossina</taxon>
    </lineage>
</organism>
<dbReference type="GO" id="GO:0008194">
    <property type="term" value="F:UDP-glycosyltransferase activity"/>
    <property type="evidence" value="ECO:0007669"/>
    <property type="project" value="InterPro"/>
</dbReference>
<dbReference type="SUPFAM" id="SSF53756">
    <property type="entry name" value="UDP-Glycosyltransferase/glycogen phosphorylase"/>
    <property type="match status" value="1"/>
</dbReference>
<dbReference type="InterPro" id="IPR002213">
    <property type="entry name" value="UDP_glucos_trans"/>
</dbReference>
<reference evidence="6" key="1">
    <citation type="submission" date="2014-05" db="EMBL/GenBank/DDBJ databases">
        <authorList>
            <person name="Aksoy S."/>
            <person name="Warren W."/>
            <person name="Wilson R.K."/>
        </authorList>
    </citation>
    <scope>NUCLEOTIDE SEQUENCE [LARGE SCALE GENOMIC DNA]</scope>
    <source>
        <strain evidence="6">TTRI</strain>
    </source>
</reference>
<comment type="similarity">
    <text evidence="1">Belongs to the UDP-glycosyltransferase family.</text>
</comment>
<accession>A0A1A9UPN9</accession>
<proteinExistence type="inferred from homology"/>
<reference evidence="5" key="2">
    <citation type="submission" date="2020-05" db="UniProtKB">
        <authorList>
            <consortium name="EnsemblMetazoa"/>
        </authorList>
    </citation>
    <scope>IDENTIFICATION</scope>
    <source>
        <strain evidence="5">TTRI</strain>
    </source>
</reference>
<keyword evidence="2" id="KW-0328">Glycosyltransferase</keyword>
<feature type="signal peptide" evidence="4">
    <location>
        <begin position="1"/>
        <end position="20"/>
    </location>
</feature>
<evidence type="ECO:0000256" key="2">
    <source>
        <dbReference type="ARBA" id="ARBA00022676"/>
    </source>
</evidence>
<dbReference type="EnsemblMetazoa" id="GAUT011337-RA">
    <property type="protein sequence ID" value="GAUT011337-PA"/>
    <property type="gene ID" value="GAUT011337"/>
</dbReference>
<evidence type="ECO:0000256" key="3">
    <source>
        <dbReference type="ARBA" id="ARBA00022679"/>
    </source>
</evidence>
<evidence type="ECO:0000313" key="6">
    <source>
        <dbReference type="Proteomes" id="UP000078200"/>
    </source>
</evidence>
<dbReference type="VEuPathDB" id="VectorBase:GAUT043968"/>
<protein>
    <recommendedName>
        <fullName evidence="7">UDP-glycosyltransferases domain-containing protein</fullName>
    </recommendedName>
</protein>
<dbReference type="PANTHER" id="PTHR48043">
    <property type="entry name" value="EG:EG0003.4 PROTEIN-RELATED"/>
    <property type="match status" value="1"/>
</dbReference>